<dbReference type="Proteomes" id="UP001465976">
    <property type="component" value="Unassembled WGS sequence"/>
</dbReference>
<evidence type="ECO:0008006" key="3">
    <source>
        <dbReference type="Google" id="ProtNLM"/>
    </source>
</evidence>
<organism evidence="1 2">
    <name type="scientific">Marasmius crinis-equi</name>
    <dbReference type="NCBI Taxonomy" id="585013"/>
    <lineage>
        <taxon>Eukaryota</taxon>
        <taxon>Fungi</taxon>
        <taxon>Dikarya</taxon>
        <taxon>Basidiomycota</taxon>
        <taxon>Agaricomycotina</taxon>
        <taxon>Agaricomycetes</taxon>
        <taxon>Agaricomycetidae</taxon>
        <taxon>Agaricales</taxon>
        <taxon>Marasmiineae</taxon>
        <taxon>Marasmiaceae</taxon>
        <taxon>Marasmius</taxon>
    </lineage>
</organism>
<dbReference type="EMBL" id="JBAHYK010001899">
    <property type="protein sequence ID" value="KAL0566437.1"/>
    <property type="molecule type" value="Genomic_DNA"/>
</dbReference>
<gene>
    <name evidence="1" type="ORF">V5O48_015578</name>
</gene>
<dbReference type="SUPFAM" id="SSF52047">
    <property type="entry name" value="RNI-like"/>
    <property type="match status" value="1"/>
</dbReference>
<protein>
    <recommendedName>
        <fullName evidence="3">F-box domain-containing protein</fullName>
    </recommendedName>
</protein>
<reference evidence="1 2" key="1">
    <citation type="submission" date="2024-02" db="EMBL/GenBank/DDBJ databases">
        <title>A draft genome for the cacao thread blight pathogen Marasmius crinis-equi.</title>
        <authorList>
            <person name="Cohen S.P."/>
            <person name="Baruah I.K."/>
            <person name="Amoako-Attah I."/>
            <person name="Bukari Y."/>
            <person name="Meinhardt L.W."/>
            <person name="Bailey B.A."/>
        </authorList>
    </citation>
    <scope>NUCLEOTIDE SEQUENCE [LARGE SCALE GENOMIC DNA]</scope>
    <source>
        <strain evidence="1 2">GH-76</strain>
    </source>
</reference>
<name>A0ABR3EU50_9AGAR</name>
<comment type="caution">
    <text evidence="1">The sequence shown here is derived from an EMBL/GenBank/DDBJ whole genome shotgun (WGS) entry which is preliminary data.</text>
</comment>
<sequence>MTLYACKSCGYVVGGDENKHHRETSDITKSLSRTNNPPSAIELGLLREEYKDLARVSASLEAQIVRLRTSVAALEKEQGQINALLLKHRSVLNPCRRLPGEILADIFDLCVREDLNMMERMRKLSQHHDSSSTLDIDKCPWVLGQVCRGWRDLVLSLPRLWSSIDINWPQGSEKLNMSLVERRLTLALQRSRDKELHVSWHESSCPAKIVPLLCLSSFRWVNATIRASAEGFGLLAPYSGLFSSLSTLHLHFKDDRLLDEDGNDSVFRDTPTLRHLTLSGHVSPISRLRTNLPWSQLLKFTLRSANPLTERVCVGLHKVLPLLRGLRTLEIQTSFEFVREGIHTIALTHLRTLTLASPVAPRSVANLLDSVTLPSLRVLAIAGPDMLHINLQSLLTRSSAQLDELSIAMVNDQTLTKILEIPQVQTVQALSIGGPPGDVGYFGVSDNVLNALKLNIPEITNAAVLPCLQHITLLGRRRWTDKALVEMLASRRNVSQRNAAFNPIVSVALNHAKFGLEGVDIQMKNLLDGGLTARDSRGRFVL</sequence>
<evidence type="ECO:0000313" key="1">
    <source>
        <dbReference type="EMBL" id="KAL0566437.1"/>
    </source>
</evidence>
<evidence type="ECO:0000313" key="2">
    <source>
        <dbReference type="Proteomes" id="UP001465976"/>
    </source>
</evidence>
<accession>A0ABR3EU50</accession>
<proteinExistence type="predicted"/>
<keyword evidence="2" id="KW-1185">Reference proteome</keyword>